<dbReference type="GO" id="GO:0005992">
    <property type="term" value="P:trehalose biosynthetic process"/>
    <property type="evidence" value="ECO:0007669"/>
    <property type="project" value="InterPro"/>
</dbReference>
<evidence type="ECO:0000313" key="4">
    <source>
        <dbReference type="EMBL" id="KAF2480632.1"/>
    </source>
</evidence>
<sequence length="981" mass="107589">MATTHVVALFLPNTLKFPQGMKGKAPTRAPSPRSATPASAAPTSAAPASTAPPSAAPASPPQADSPQADRTSRVEERMSPPIKLLRSASATSLFGLEAVAAETKETTLNTSASSQQLCVDPSTADYSKRHVAKFSDPRSLVQSDAEASPWGAAQPFNQPRSKAGPLPSSSVLDFTKVNDQLKKQKPRPAEKHATPPTPRDSRGGSGERTTESPSWIVEPALRGNGGLTNAMRAVTQAGLMEVSWIGTLGFPTDALKSSTREQVDDHFLNEYNSAVVYCTDKDLHGHYHGYCKTILWPILHYHIPDHPKNKAYCDHSYEFYYNVNRAFADKVIESYRRGDTIWVHDYHLLLVPGMVREKLPNAQIGFFLHTAFPSSEVVRCLPTRRTLLEGMLGANLVAFQTLEYAQHFLQACSRLLNLETTEEGVQFPDRFINVTSQAIGVNPPALHEARQDAEVEKWIDIMKDTYGNKKLIVARDKLDSVHGIEQKLLGYENFLSNYPAWVEKTILIQVATSADQETDLLRKVTRIISRINDKHADLWHRPVIFLKQDINFAQCLALLSAGDCLMITPVRDGMSLSAADYAICQDGSLGGKKHGTLILSEFSGSSEVLHGHISVNPWDNNMMGAAINQALEMSDAEKQQRWSHLHASVLRHTGLHWAEELNHLLGKAYDEQSQRSSIAVPRLSATLLCEKYLQTSRRVFFIDYEGTLAPHKTSSGISLVQPQRIIDVLHELMADPKNTVYVMSGRSVEELSVIFRTAPGLGLIAENGCFMRKAGKKAAEWRPLIDVNHANRWKKEVKQVLQYFLERSEGSFLEERQCSVRFHYAKVEDQVAAVRVAGDFAEQINSGCKPFGIHAIPLPGAVLIEPSDANKATAAARIFDSITKKQSTAGGYASPPQFLLVAGDDREDEVAFRWANNLGKQGIVKQVSTISVGSRGTEAQAALVQGSTGLLGVLEKLGKVSRGEPVSESFGGAGGRSLVPS</sequence>
<dbReference type="GO" id="GO:0005829">
    <property type="term" value="C:cytosol"/>
    <property type="evidence" value="ECO:0007669"/>
    <property type="project" value="TreeGrafter"/>
</dbReference>
<dbReference type="Pfam" id="PF00982">
    <property type="entry name" value="Glyco_transf_20"/>
    <property type="match status" value="1"/>
</dbReference>
<dbReference type="Proteomes" id="UP000799767">
    <property type="component" value="Unassembled WGS sequence"/>
</dbReference>
<feature type="compositionally biased region" description="Low complexity" evidence="3">
    <location>
        <begin position="26"/>
        <end position="53"/>
    </location>
</feature>
<dbReference type="OrthoDB" id="755951at2759"/>
<protein>
    <submittedName>
        <fullName evidence="4">Glycosyltransferase family 20-domain-containing protein</fullName>
    </submittedName>
</protein>
<dbReference type="RefSeq" id="XP_033587202.1">
    <property type="nucleotide sequence ID" value="XM_033730058.1"/>
</dbReference>
<gene>
    <name evidence="4" type="ORF">BDY17DRAFT_196645</name>
</gene>
<dbReference type="InterPro" id="IPR003337">
    <property type="entry name" value="Trehalose_PPase"/>
</dbReference>
<proteinExistence type="inferred from homology"/>
<dbReference type="GeneID" id="54471060"/>
<comment type="similarity">
    <text evidence="1">In the N-terminal section; belongs to the glycosyltransferase 20 family.</text>
</comment>
<dbReference type="CDD" id="cd03788">
    <property type="entry name" value="GT20_TPS"/>
    <property type="match status" value="1"/>
</dbReference>
<dbReference type="GO" id="GO:0005946">
    <property type="term" value="C:alpha,alpha-trehalose-phosphate synthase complex (UDP-forming)"/>
    <property type="evidence" value="ECO:0007669"/>
    <property type="project" value="TreeGrafter"/>
</dbReference>
<dbReference type="GO" id="GO:0004805">
    <property type="term" value="F:trehalose-phosphatase activity"/>
    <property type="evidence" value="ECO:0007669"/>
    <property type="project" value="TreeGrafter"/>
</dbReference>
<dbReference type="SUPFAM" id="SSF53756">
    <property type="entry name" value="UDP-Glycosyltransferase/glycogen phosphorylase"/>
    <property type="match status" value="1"/>
</dbReference>
<keyword evidence="5" id="KW-1185">Reference proteome</keyword>
<dbReference type="PANTHER" id="PTHR10788">
    <property type="entry name" value="TREHALOSE-6-PHOSPHATE SYNTHASE"/>
    <property type="match status" value="1"/>
</dbReference>
<dbReference type="NCBIfam" id="TIGR01484">
    <property type="entry name" value="HAD-SF-IIB"/>
    <property type="match status" value="1"/>
</dbReference>
<reference evidence="4" key="1">
    <citation type="journal article" date="2020" name="Stud. Mycol.">
        <title>101 Dothideomycetes genomes: a test case for predicting lifestyles and emergence of pathogens.</title>
        <authorList>
            <person name="Haridas S."/>
            <person name="Albert R."/>
            <person name="Binder M."/>
            <person name="Bloem J."/>
            <person name="Labutti K."/>
            <person name="Salamov A."/>
            <person name="Andreopoulos B."/>
            <person name="Baker S."/>
            <person name="Barry K."/>
            <person name="Bills G."/>
            <person name="Bluhm B."/>
            <person name="Cannon C."/>
            <person name="Castanera R."/>
            <person name="Culley D."/>
            <person name="Daum C."/>
            <person name="Ezra D."/>
            <person name="Gonzalez J."/>
            <person name="Henrissat B."/>
            <person name="Kuo A."/>
            <person name="Liang C."/>
            <person name="Lipzen A."/>
            <person name="Lutzoni F."/>
            <person name="Magnuson J."/>
            <person name="Mondo S."/>
            <person name="Nolan M."/>
            <person name="Ohm R."/>
            <person name="Pangilinan J."/>
            <person name="Park H.-J."/>
            <person name="Ramirez L."/>
            <person name="Alfaro M."/>
            <person name="Sun H."/>
            <person name="Tritt A."/>
            <person name="Yoshinaga Y."/>
            <person name="Zwiers L.-H."/>
            <person name="Turgeon B."/>
            <person name="Goodwin S."/>
            <person name="Spatafora J."/>
            <person name="Crous P."/>
            <person name="Grigoriev I."/>
        </authorList>
    </citation>
    <scope>NUCLEOTIDE SEQUENCE</scope>
    <source>
        <strain evidence="4">CBS 113389</strain>
    </source>
</reference>
<feature type="region of interest" description="Disordered" evidence="3">
    <location>
        <begin position="15"/>
        <end position="86"/>
    </location>
</feature>
<feature type="compositionally biased region" description="Basic and acidic residues" evidence="3">
    <location>
        <begin position="179"/>
        <end position="193"/>
    </location>
</feature>
<organism evidence="4 5">
    <name type="scientific">Neohortaea acidophila</name>
    <dbReference type="NCBI Taxonomy" id="245834"/>
    <lineage>
        <taxon>Eukaryota</taxon>
        <taxon>Fungi</taxon>
        <taxon>Dikarya</taxon>
        <taxon>Ascomycota</taxon>
        <taxon>Pezizomycotina</taxon>
        <taxon>Dothideomycetes</taxon>
        <taxon>Dothideomycetidae</taxon>
        <taxon>Mycosphaerellales</taxon>
        <taxon>Teratosphaeriaceae</taxon>
        <taxon>Neohortaea</taxon>
    </lineage>
</organism>
<evidence type="ECO:0000256" key="3">
    <source>
        <dbReference type="SAM" id="MobiDB-lite"/>
    </source>
</evidence>
<evidence type="ECO:0000256" key="2">
    <source>
        <dbReference type="ARBA" id="ARBA00006330"/>
    </source>
</evidence>
<dbReference type="InterPro" id="IPR001830">
    <property type="entry name" value="Glyco_trans_20"/>
</dbReference>
<dbReference type="PANTHER" id="PTHR10788:SF15">
    <property type="entry name" value="TREHALOSE SYNTHASE COMPLEX REGULATORY SUBUNIT TPS3-RELATED"/>
    <property type="match status" value="1"/>
</dbReference>
<keyword evidence="4" id="KW-0808">Transferase</keyword>
<feature type="compositionally biased region" description="Polar residues" evidence="3">
    <location>
        <begin position="106"/>
        <end position="117"/>
    </location>
</feature>
<evidence type="ECO:0000313" key="5">
    <source>
        <dbReference type="Proteomes" id="UP000799767"/>
    </source>
</evidence>
<dbReference type="InterPro" id="IPR023214">
    <property type="entry name" value="HAD_sf"/>
</dbReference>
<dbReference type="InterPro" id="IPR036412">
    <property type="entry name" value="HAD-like_sf"/>
</dbReference>
<name>A0A6A6PKU0_9PEZI</name>
<dbReference type="Gene3D" id="3.40.50.1000">
    <property type="entry name" value="HAD superfamily/HAD-like"/>
    <property type="match status" value="1"/>
</dbReference>
<dbReference type="AlphaFoldDB" id="A0A6A6PKU0"/>
<dbReference type="NCBIfam" id="TIGR00685">
    <property type="entry name" value="T6PP"/>
    <property type="match status" value="1"/>
</dbReference>
<dbReference type="InterPro" id="IPR006379">
    <property type="entry name" value="HAD-SF_hydro_IIB"/>
</dbReference>
<accession>A0A6A6PKU0</accession>
<dbReference type="Gene3D" id="3.30.70.1020">
    <property type="entry name" value="Trehalose-6-phosphate phosphatase related protein, domain 2"/>
    <property type="match status" value="1"/>
</dbReference>
<evidence type="ECO:0000256" key="1">
    <source>
        <dbReference type="ARBA" id="ARBA00005409"/>
    </source>
</evidence>
<feature type="region of interest" description="Disordered" evidence="3">
    <location>
        <begin position="105"/>
        <end position="221"/>
    </location>
</feature>
<dbReference type="GO" id="GO:0003825">
    <property type="term" value="F:alpha,alpha-trehalose-phosphate synthase (UDP-forming) activity"/>
    <property type="evidence" value="ECO:0007669"/>
    <property type="project" value="TreeGrafter"/>
</dbReference>
<dbReference type="Gene3D" id="3.40.50.2000">
    <property type="entry name" value="Glycogen Phosphorylase B"/>
    <property type="match status" value="2"/>
</dbReference>
<dbReference type="SUPFAM" id="SSF56784">
    <property type="entry name" value="HAD-like"/>
    <property type="match status" value="1"/>
</dbReference>
<dbReference type="EMBL" id="MU001639">
    <property type="protein sequence ID" value="KAF2480632.1"/>
    <property type="molecule type" value="Genomic_DNA"/>
</dbReference>
<dbReference type="Pfam" id="PF02358">
    <property type="entry name" value="Trehalose_PPase"/>
    <property type="match status" value="1"/>
</dbReference>
<comment type="similarity">
    <text evidence="2">In the C-terminal section; belongs to the trehalose phosphatase family.</text>
</comment>